<dbReference type="AlphaFoldDB" id="A0A0U1NXH5"/>
<dbReference type="OrthoDB" id="2377160at2"/>
<evidence type="ECO:0000313" key="2">
    <source>
        <dbReference type="EMBL" id="CRK82727.1"/>
    </source>
</evidence>
<reference evidence="3" key="1">
    <citation type="submission" date="2015-05" db="EMBL/GenBank/DDBJ databases">
        <authorList>
            <person name="Urmite Genomes"/>
        </authorList>
    </citation>
    <scope>NUCLEOTIDE SEQUENCE [LARGE SCALE GENOMIC DNA]</scope>
    <source>
        <strain evidence="3">LF1</strain>
    </source>
</reference>
<proteinExistence type="predicted"/>
<organism evidence="2 3">
    <name type="scientific">Neobacillus massiliamazoniensis</name>
    <dbReference type="NCBI Taxonomy" id="1499688"/>
    <lineage>
        <taxon>Bacteria</taxon>
        <taxon>Bacillati</taxon>
        <taxon>Bacillota</taxon>
        <taxon>Bacilli</taxon>
        <taxon>Bacillales</taxon>
        <taxon>Bacillaceae</taxon>
        <taxon>Neobacillus</taxon>
    </lineage>
</organism>
<protein>
    <submittedName>
        <fullName evidence="2">Uncharacterized protein</fullName>
    </submittedName>
</protein>
<gene>
    <name evidence="2" type="ORF">BN000_02672</name>
</gene>
<keyword evidence="1" id="KW-0812">Transmembrane</keyword>
<keyword evidence="3" id="KW-1185">Reference proteome</keyword>
<dbReference type="Proteomes" id="UP000199087">
    <property type="component" value="Unassembled WGS sequence"/>
</dbReference>
<dbReference type="EMBL" id="CVRB01000003">
    <property type="protein sequence ID" value="CRK82727.1"/>
    <property type="molecule type" value="Genomic_DNA"/>
</dbReference>
<evidence type="ECO:0000313" key="3">
    <source>
        <dbReference type="Proteomes" id="UP000199087"/>
    </source>
</evidence>
<dbReference type="STRING" id="1499688.BN000_02672"/>
<feature type="transmembrane region" description="Helical" evidence="1">
    <location>
        <begin position="6"/>
        <end position="22"/>
    </location>
</feature>
<name>A0A0U1NXH5_9BACI</name>
<sequence length="72" mass="8933">MHWLLYYFLFQIIFVLFFWIFSKRKDKRYKTQRRNIPEGFVPTEEVSIDPVSQVKTRVFINPRTGDRIYIDE</sequence>
<dbReference type="RefSeq" id="WP_090635056.1">
    <property type="nucleotide sequence ID" value="NZ_CVRB01000003.1"/>
</dbReference>
<evidence type="ECO:0000256" key="1">
    <source>
        <dbReference type="SAM" id="Phobius"/>
    </source>
</evidence>
<keyword evidence="1" id="KW-1133">Transmembrane helix</keyword>
<accession>A0A0U1NXH5</accession>
<keyword evidence="1" id="KW-0472">Membrane</keyword>